<gene>
    <name evidence="3" type="ORF">ONB1V03_LOCUS6107</name>
</gene>
<keyword evidence="2" id="KW-0732">Signal</keyword>
<evidence type="ECO:0000313" key="4">
    <source>
        <dbReference type="Proteomes" id="UP000728032"/>
    </source>
</evidence>
<protein>
    <submittedName>
        <fullName evidence="3">Uncharacterized protein</fullName>
    </submittedName>
</protein>
<evidence type="ECO:0000313" key="3">
    <source>
        <dbReference type="EMBL" id="CAD7647156.1"/>
    </source>
</evidence>
<proteinExistence type="predicted"/>
<dbReference type="Proteomes" id="UP000728032">
    <property type="component" value="Unassembled WGS sequence"/>
</dbReference>
<name>A0A7R9LSQ1_9ACAR</name>
<reference evidence="3" key="1">
    <citation type="submission" date="2020-11" db="EMBL/GenBank/DDBJ databases">
        <authorList>
            <person name="Tran Van P."/>
        </authorList>
    </citation>
    <scope>NUCLEOTIDE SEQUENCE</scope>
</reference>
<accession>A0A7R9LSQ1</accession>
<keyword evidence="1" id="KW-1133">Transmembrane helix</keyword>
<keyword evidence="1" id="KW-0812">Transmembrane</keyword>
<feature type="transmembrane region" description="Helical" evidence="1">
    <location>
        <begin position="132"/>
        <end position="153"/>
    </location>
</feature>
<feature type="chain" id="PRO_5035592516" evidence="2">
    <location>
        <begin position="21"/>
        <end position="242"/>
    </location>
</feature>
<feature type="signal peptide" evidence="2">
    <location>
        <begin position="1"/>
        <end position="20"/>
    </location>
</feature>
<dbReference type="EMBL" id="CAJPVJ010002641">
    <property type="protein sequence ID" value="CAG2166592.1"/>
    <property type="molecule type" value="Genomic_DNA"/>
</dbReference>
<evidence type="ECO:0000256" key="1">
    <source>
        <dbReference type="SAM" id="Phobius"/>
    </source>
</evidence>
<sequence length="242" mass="26734">MKSLPLLIMMIITTPLMANGFDLSDVIKPFTTTLCTAMSAPAIPKCVQRFTQELKDSRNQVLKSYETRGYCCAFNDLKDCIVEHVGDKCGHTKTIRQLVAPFVETLKDISTPSGDCDDFDGFRGTVLCQPDWLLIVEAIGVVILLLMSVSAVIRCCCCGSRGGVRPYPMQSFVNPIAGNNYRPDCIVEHVGDKCGNTQIRQLADHYVKTAIRIGYPWGYCDAYRGFGGTVLCQQGIGHLRIH</sequence>
<organism evidence="3">
    <name type="scientific">Oppiella nova</name>
    <dbReference type="NCBI Taxonomy" id="334625"/>
    <lineage>
        <taxon>Eukaryota</taxon>
        <taxon>Metazoa</taxon>
        <taxon>Ecdysozoa</taxon>
        <taxon>Arthropoda</taxon>
        <taxon>Chelicerata</taxon>
        <taxon>Arachnida</taxon>
        <taxon>Acari</taxon>
        <taxon>Acariformes</taxon>
        <taxon>Sarcoptiformes</taxon>
        <taxon>Oribatida</taxon>
        <taxon>Brachypylina</taxon>
        <taxon>Oppioidea</taxon>
        <taxon>Oppiidae</taxon>
        <taxon>Oppiella</taxon>
    </lineage>
</organism>
<keyword evidence="4" id="KW-1185">Reference proteome</keyword>
<dbReference type="EMBL" id="OC917466">
    <property type="protein sequence ID" value="CAD7647156.1"/>
    <property type="molecule type" value="Genomic_DNA"/>
</dbReference>
<dbReference type="AlphaFoldDB" id="A0A7R9LSQ1"/>
<keyword evidence="1" id="KW-0472">Membrane</keyword>
<evidence type="ECO:0000256" key="2">
    <source>
        <dbReference type="SAM" id="SignalP"/>
    </source>
</evidence>